<evidence type="ECO:0000256" key="1">
    <source>
        <dbReference type="SAM" id="MobiDB-lite"/>
    </source>
</evidence>
<keyword evidence="3" id="KW-1185">Reference proteome</keyword>
<dbReference type="AlphaFoldDB" id="A0AAV4XXZ6"/>
<evidence type="ECO:0000313" key="3">
    <source>
        <dbReference type="Proteomes" id="UP001054945"/>
    </source>
</evidence>
<feature type="region of interest" description="Disordered" evidence="1">
    <location>
        <begin position="66"/>
        <end position="97"/>
    </location>
</feature>
<protein>
    <submittedName>
        <fullName evidence="2">Uncharacterized protein</fullName>
    </submittedName>
</protein>
<organism evidence="2 3">
    <name type="scientific">Caerostris extrusa</name>
    <name type="common">Bark spider</name>
    <name type="synonym">Caerostris bankana</name>
    <dbReference type="NCBI Taxonomy" id="172846"/>
    <lineage>
        <taxon>Eukaryota</taxon>
        <taxon>Metazoa</taxon>
        <taxon>Ecdysozoa</taxon>
        <taxon>Arthropoda</taxon>
        <taxon>Chelicerata</taxon>
        <taxon>Arachnida</taxon>
        <taxon>Araneae</taxon>
        <taxon>Araneomorphae</taxon>
        <taxon>Entelegynae</taxon>
        <taxon>Araneoidea</taxon>
        <taxon>Araneidae</taxon>
        <taxon>Caerostris</taxon>
    </lineage>
</organism>
<name>A0AAV4XXZ6_CAEEX</name>
<sequence>MVEQLCISDTYYHLSSSSSGRKGLDFVPKSIPEISPNQSPKITVKPFSKIARLVTGLFVPNSLLEILPNRSPTSPNSHKSFRKNRQSSYRSGNMPFA</sequence>
<proteinExistence type="predicted"/>
<dbReference type="Proteomes" id="UP001054945">
    <property type="component" value="Unassembled WGS sequence"/>
</dbReference>
<gene>
    <name evidence="2" type="ORF">CEXT_211181</name>
</gene>
<reference evidence="2 3" key="1">
    <citation type="submission" date="2021-06" db="EMBL/GenBank/DDBJ databases">
        <title>Caerostris extrusa draft genome.</title>
        <authorList>
            <person name="Kono N."/>
            <person name="Arakawa K."/>
        </authorList>
    </citation>
    <scope>NUCLEOTIDE SEQUENCE [LARGE SCALE GENOMIC DNA]</scope>
</reference>
<comment type="caution">
    <text evidence="2">The sequence shown here is derived from an EMBL/GenBank/DDBJ whole genome shotgun (WGS) entry which is preliminary data.</text>
</comment>
<accession>A0AAV4XXZ6</accession>
<dbReference type="EMBL" id="BPLR01018420">
    <property type="protein sequence ID" value="GIY99418.1"/>
    <property type="molecule type" value="Genomic_DNA"/>
</dbReference>
<evidence type="ECO:0000313" key="2">
    <source>
        <dbReference type="EMBL" id="GIY99418.1"/>
    </source>
</evidence>